<dbReference type="Gene3D" id="1.10.10.10">
    <property type="entry name" value="Winged helix-like DNA-binding domain superfamily/Winged helix DNA-binding domain"/>
    <property type="match status" value="1"/>
</dbReference>
<dbReference type="InterPro" id="IPR014710">
    <property type="entry name" value="RmlC-like_jellyroll"/>
</dbReference>
<keyword evidence="2" id="KW-0238">DNA-binding</keyword>
<dbReference type="GO" id="GO:0003677">
    <property type="term" value="F:DNA binding"/>
    <property type="evidence" value="ECO:0007669"/>
    <property type="project" value="UniProtKB-KW"/>
</dbReference>
<dbReference type="AlphaFoldDB" id="A0A2C8EJC9"/>
<dbReference type="Proteomes" id="UP000321659">
    <property type="component" value="Unassembled WGS sequence"/>
</dbReference>
<organism evidence="4 5">
    <name type="scientific">Dellaglioa algida</name>
    <dbReference type="NCBI Taxonomy" id="105612"/>
    <lineage>
        <taxon>Bacteria</taxon>
        <taxon>Bacillati</taxon>
        <taxon>Bacillota</taxon>
        <taxon>Bacilli</taxon>
        <taxon>Lactobacillales</taxon>
        <taxon>Lactobacillaceae</taxon>
        <taxon>Dellaglioa</taxon>
    </lineage>
</organism>
<dbReference type="EMBL" id="SRRQ01000001">
    <property type="protein sequence ID" value="TWW11803.1"/>
    <property type="molecule type" value="Genomic_DNA"/>
</dbReference>
<gene>
    <name evidence="4" type="primary">crp</name>
    <name evidence="4" type="ORF">LABALGLTS371_00140</name>
</gene>
<evidence type="ECO:0000256" key="1">
    <source>
        <dbReference type="ARBA" id="ARBA00023015"/>
    </source>
</evidence>
<dbReference type="PROSITE" id="PS51063">
    <property type="entry name" value="HTH_CRP_2"/>
    <property type="match status" value="1"/>
</dbReference>
<dbReference type="InterPro" id="IPR018490">
    <property type="entry name" value="cNMP-bd_dom_sf"/>
</dbReference>
<dbReference type="InterPro" id="IPR012318">
    <property type="entry name" value="HTH_CRP"/>
</dbReference>
<evidence type="ECO:0000313" key="4">
    <source>
        <dbReference type="EMBL" id="TWW11803.1"/>
    </source>
</evidence>
<evidence type="ECO:0000256" key="2">
    <source>
        <dbReference type="ARBA" id="ARBA00023125"/>
    </source>
</evidence>
<reference evidence="4 5" key="1">
    <citation type="submission" date="2019-04" db="EMBL/GenBank/DDBJ databases">
        <title>In vitro growth and metabolic characteristics of meat-borne Lactobacillus algidus strains.</title>
        <authorList>
            <person name="Sade E."/>
            <person name="Per J."/>
            <person name="Tytti H."/>
            <person name="Johanna B.K."/>
        </authorList>
    </citation>
    <scope>NUCLEOTIDE SEQUENCE [LARGE SCALE GENOMIC DNA]</scope>
    <source>
        <strain evidence="4 5">LTS37-1</strain>
    </source>
</reference>
<dbReference type="Pfam" id="PF00027">
    <property type="entry name" value="cNMP_binding"/>
    <property type="match status" value="1"/>
</dbReference>
<sequence length="243" mass="28208">MGQKSKAVPQYMQYLRQLSDFETLTDEEANLLMNNMSIKSFQKGQVLFDETDQRSRFYFLIEGVIRVERFDIDGDFGFFSYIKNDLGFPYRGLLSDKNYPYLARAMTDIQIVYFPMALVERILKQNILMATRAITEMSTILSATENQVQRMVTSSAHNRIVQAINILAEQLGADFTQKHVIIPYRVTIKELALVSGTTRETTGQVIKCLAKHDELIFERQQLTLLEGWFADQSFDRQERIFKL</sequence>
<dbReference type="CDD" id="cd00038">
    <property type="entry name" value="CAP_ED"/>
    <property type="match status" value="1"/>
</dbReference>
<dbReference type="SUPFAM" id="SSF51206">
    <property type="entry name" value="cAMP-binding domain-like"/>
    <property type="match status" value="1"/>
</dbReference>
<dbReference type="RefSeq" id="WP_112249557.1">
    <property type="nucleotide sequence ID" value="NZ_CBCRTS010000005.1"/>
</dbReference>
<dbReference type="GO" id="GO:0006355">
    <property type="term" value="P:regulation of DNA-templated transcription"/>
    <property type="evidence" value="ECO:0007669"/>
    <property type="project" value="InterPro"/>
</dbReference>
<dbReference type="SUPFAM" id="SSF46785">
    <property type="entry name" value="Winged helix' DNA-binding domain"/>
    <property type="match status" value="1"/>
</dbReference>
<keyword evidence="3" id="KW-0804">Transcription</keyword>
<dbReference type="PROSITE" id="PS50042">
    <property type="entry name" value="CNMP_BINDING_3"/>
    <property type="match status" value="1"/>
</dbReference>
<proteinExistence type="predicted"/>
<dbReference type="InterPro" id="IPR036390">
    <property type="entry name" value="WH_DNA-bd_sf"/>
</dbReference>
<accession>A0A2C8EJC9</accession>
<evidence type="ECO:0000256" key="3">
    <source>
        <dbReference type="ARBA" id="ARBA00023163"/>
    </source>
</evidence>
<dbReference type="InterPro" id="IPR000595">
    <property type="entry name" value="cNMP-bd_dom"/>
</dbReference>
<protein>
    <submittedName>
        <fullName evidence="4">Cyclic nucleotide-binding protein</fullName>
    </submittedName>
</protein>
<dbReference type="InterPro" id="IPR036388">
    <property type="entry name" value="WH-like_DNA-bd_sf"/>
</dbReference>
<dbReference type="Gene3D" id="2.60.120.10">
    <property type="entry name" value="Jelly Rolls"/>
    <property type="match status" value="1"/>
</dbReference>
<name>A0A2C8EJC9_9LACO</name>
<keyword evidence="1" id="KW-0805">Transcription regulation</keyword>
<dbReference type="GeneID" id="83548146"/>
<evidence type="ECO:0000313" key="5">
    <source>
        <dbReference type="Proteomes" id="UP000321659"/>
    </source>
</evidence>
<comment type="caution">
    <text evidence="4">The sequence shown here is derived from an EMBL/GenBank/DDBJ whole genome shotgun (WGS) entry which is preliminary data.</text>
</comment>